<dbReference type="EMBL" id="JAEKNQ010000009">
    <property type="protein sequence ID" value="MBJ7601856.1"/>
    <property type="molecule type" value="Genomic_DNA"/>
</dbReference>
<gene>
    <name evidence="4" type="ORF">JF888_01450</name>
</gene>
<reference evidence="4 5" key="1">
    <citation type="submission" date="2020-10" db="EMBL/GenBank/DDBJ databases">
        <title>Ca. Dormibacterota MAGs.</title>
        <authorList>
            <person name="Montgomery K."/>
        </authorList>
    </citation>
    <scope>NUCLEOTIDE SEQUENCE [LARGE SCALE GENOMIC DNA]</scope>
    <source>
        <strain evidence="4">SC8811_S16_3</strain>
    </source>
</reference>
<dbReference type="PANTHER" id="PTHR43476:SF3">
    <property type="entry name" value="FAD-BINDING MONOOXYGENASE"/>
    <property type="match status" value="1"/>
</dbReference>
<feature type="domain" description="FAD-binding" evidence="3">
    <location>
        <begin position="17"/>
        <end position="362"/>
    </location>
</feature>
<dbReference type="GO" id="GO:0071949">
    <property type="term" value="F:FAD binding"/>
    <property type="evidence" value="ECO:0007669"/>
    <property type="project" value="InterPro"/>
</dbReference>
<dbReference type="SUPFAM" id="SSF51905">
    <property type="entry name" value="FAD/NAD(P)-binding domain"/>
    <property type="match status" value="1"/>
</dbReference>
<feature type="compositionally biased region" description="Basic and acidic residues" evidence="2">
    <location>
        <begin position="382"/>
        <end position="404"/>
    </location>
</feature>
<dbReference type="Gene3D" id="3.50.50.60">
    <property type="entry name" value="FAD/NAD(P)-binding domain"/>
    <property type="match status" value="1"/>
</dbReference>
<evidence type="ECO:0000256" key="2">
    <source>
        <dbReference type="SAM" id="MobiDB-lite"/>
    </source>
</evidence>
<dbReference type="InterPro" id="IPR002938">
    <property type="entry name" value="FAD-bd"/>
</dbReference>
<dbReference type="InterPro" id="IPR036188">
    <property type="entry name" value="FAD/NAD-bd_sf"/>
</dbReference>
<dbReference type="InterPro" id="IPR050631">
    <property type="entry name" value="PheA/TfdB_FAD_monoxygenase"/>
</dbReference>
<dbReference type="AlphaFoldDB" id="A0A934K553"/>
<protein>
    <submittedName>
        <fullName evidence="4">Bifunctional 3-(3-hydroxy-phenyl)propionate/3-hydroxycinnamic acid hydroxylase</fullName>
    </submittedName>
</protein>
<dbReference type="RefSeq" id="WP_338176229.1">
    <property type="nucleotide sequence ID" value="NZ_JAEKNQ010000009.1"/>
</dbReference>
<keyword evidence="1" id="KW-0560">Oxidoreductase</keyword>
<dbReference type="Pfam" id="PF01494">
    <property type="entry name" value="FAD_binding_3"/>
    <property type="match status" value="1"/>
</dbReference>
<dbReference type="Proteomes" id="UP000620075">
    <property type="component" value="Unassembled WGS sequence"/>
</dbReference>
<name>A0A934K553_9BACT</name>
<accession>A0A934K553</accession>
<dbReference type="PRINTS" id="PR00420">
    <property type="entry name" value="RNGMNOXGNASE"/>
</dbReference>
<sequence length="535" mass="58542">MTTQPEPNPAAALRPVVDCVVVGGGPVGLLTAVFLGQASLQVSVVERWPQRYSLPRACTIDHEALRILQAAGLMAGHADLFEPSQGERGGYEFRNGEGELLQAIDWNRAAESGWANTNGFYQPDLESTLEDMAVATPGVRVHRGWTFQAVTQDHEGVSVRVAATERPAEVVQVRARWLIGADGANSSVRSQLGIDVGDSGFEADWLVVDYQPLVEEKWSAFVTQYCDPAQPTTAVNSGPGRRRFEFMRRADMAVEELGKDSTAWRLMAPWGVTPETARLERHAVYTFRGRWAHTWRKGSAFLAGDAAHLMPPFLGQGLCAGLRDARALTWRLGMVHRGLAMPAMLDTYGPERTGHVREIIDEAVALGRVICELDVDRAAARDAEMKKRSRDPEAATREPPHPRLGEPSLTIPSRGADGRLAPQGRVRVADRVGLFDDVVGGGWQLISRSGDLTELLGDDDVSWFRQIGGVVADVSGEGHVQDLDGVYMHWFAEHGCDAFLARPDFYVFAAGDHTDIPRFISCLRQALESASTEGE</sequence>
<feature type="region of interest" description="Disordered" evidence="2">
    <location>
        <begin position="382"/>
        <end position="420"/>
    </location>
</feature>
<evidence type="ECO:0000259" key="3">
    <source>
        <dbReference type="Pfam" id="PF01494"/>
    </source>
</evidence>
<evidence type="ECO:0000256" key="1">
    <source>
        <dbReference type="ARBA" id="ARBA00023002"/>
    </source>
</evidence>
<proteinExistence type="predicted"/>
<dbReference type="Gene3D" id="3.30.70.2450">
    <property type="match status" value="1"/>
</dbReference>
<dbReference type="PANTHER" id="PTHR43476">
    <property type="entry name" value="3-(3-HYDROXY-PHENYL)PROPIONATE/3-HYDROXYCINNAMIC ACID HYDROXYLASE"/>
    <property type="match status" value="1"/>
</dbReference>
<organism evidence="4 5">
    <name type="scientific">Candidatus Dormiibacter inghamiae</name>
    <dbReference type="NCBI Taxonomy" id="3127013"/>
    <lineage>
        <taxon>Bacteria</taxon>
        <taxon>Bacillati</taxon>
        <taxon>Candidatus Dormiibacterota</taxon>
        <taxon>Candidatus Dormibacteria</taxon>
        <taxon>Candidatus Dormibacterales</taxon>
        <taxon>Candidatus Dormibacteraceae</taxon>
        <taxon>Candidatus Dormiibacter</taxon>
    </lineage>
</organism>
<comment type="caution">
    <text evidence="4">The sequence shown here is derived from an EMBL/GenBank/DDBJ whole genome shotgun (WGS) entry which is preliminary data.</text>
</comment>
<dbReference type="NCBIfam" id="NF004829">
    <property type="entry name" value="PRK06183.1-3"/>
    <property type="match status" value="1"/>
</dbReference>
<dbReference type="GO" id="GO:0008688">
    <property type="term" value="F:3-(3-hydroxyphenyl)propionate hydroxylase activity"/>
    <property type="evidence" value="ECO:0007669"/>
    <property type="project" value="TreeGrafter"/>
</dbReference>
<evidence type="ECO:0000313" key="5">
    <source>
        <dbReference type="Proteomes" id="UP000620075"/>
    </source>
</evidence>
<evidence type="ECO:0000313" key="4">
    <source>
        <dbReference type="EMBL" id="MBJ7601856.1"/>
    </source>
</evidence>
<dbReference type="GO" id="GO:0019622">
    <property type="term" value="P:3-(3-hydroxy)phenylpropionate catabolic process"/>
    <property type="evidence" value="ECO:0007669"/>
    <property type="project" value="TreeGrafter"/>
</dbReference>